<evidence type="ECO:0000256" key="1">
    <source>
        <dbReference type="SAM" id="MobiDB-lite"/>
    </source>
</evidence>
<protein>
    <submittedName>
        <fullName evidence="3">Microtubule-associated protein Jupiter</fullName>
    </submittedName>
</protein>
<accession>A0A1I7Y540</accession>
<dbReference type="WBParaSite" id="L893_g12711.t1">
    <property type="protein sequence ID" value="L893_g12711.t1"/>
    <property type="gene ID" value="L893_g12711"/>
</dbReference>
<dbReference type="AlphaFoldDB" id="A0A1I7Y540"/>
<sequence length="46" mass="4923">IRGDEYKGPPGGSRHTSEVRQIPKANPVTLNKNSLSSSSTPHSTHP</sequence>
<keyword evidence="2" id="KW-1185">Reference proteome</keyword>
<reference evidence="3" key="1">
    <citation type="submission" date="2016-11" db="UniProtKB">
        <authorList>
            <consortium name="WormBaseParasite"/>
        </authorList>
    </citation>
    <scope>IDENTIFICATION</scope>
</reference>
<dbReference type="Proteomes" id="UP000095287">
    <property type="component" value="Unplaced"/>
</dbReference>
<feature type="region of interest" description="Disordered" evidence="1">
    <location>
        <begin position="1"/>
        <end position="46"/>
    </location>
</feature>
<evidence type="ECO:0000313" key="2">
    <source>
        <dbReference type="Proteomes" id="UP000095287"/>
    </source>
</evidence>
<evidence type="ECO:0000313" key="3">
    <source>
        <dbReference type="WBParaSite" id="L893_g12711.t1"/>
    </source>
</evidence>
<name>A0A1I7Y540_9BILA</name>
<organism evidence="2 3">
    <name type="scientific">Steinernema glaseri</name>
    <dbReference type="NCBI Taxonomy" id="37863"/>
    <lineage>
        <taxon>Eukaryota</taxon>
        <taxon>Metazoa</taxon>
        <taxon>Ecdysozoa</taxon>
        <taxon>Nematoda</taxon>
        <taxon>Chromadorea</taxon>
        <taxon>Rhabditida</taxon>
        <taxon>Tylenchina</taxon>
        <taxon>Panagrolaimomorpha</taxon>
        <taxon>Strongyloidoidea</taxon>
        <taxon>Steinernematidae</taxon>
        <taxon>Steinernema</taxon>
    </lineage>
</organism>
<feature type="compositionally biased region" description="Low complexity" evidence="1">
    <location>
        <begin position="30"/>
        <end position="46"/>
    </location>
</feature>
<proteinExistence type="predicted"/>